<evidence type="ECO:0000313" key="5">
    <source>
        <dbReference type="EMBL" id="KAG2955798.1"/>
    </source>
</evidence>
<proteinExistence type="predicted"/>
<dbReference type="InterPro" id="IPR001258">
    <property type="entry name" value="NHL_repeat"/>
</dbReference>
<dbReference type="VEuPathDB" id="FungiDB:PC110_g195"/>
<dbReference type="PANTHER" id="PTHR24104">
    <property type="entry name" value="E3 UBIQUITIN-PROTEIN LIGASE NHLRC1-RELATED"/>
    <property type="match status" value="1"/>
</dbReference>
<evidence type="ECO:0000256" key="2">
    <source>
        <dbReference type="PROSITE-ProRule" id="PRU00504"/>
    </source>
</evidence>
<accession>A0A8T1EQW0</accession>
<organism evidence="5 6">
    <name type="scientific">Phytophthora cactorum</name>
    <dbReference type="NCBI Taxonomy" id="29920"/>
    <lineage>
        <taxon>Eukaryota</taxon>
        <taxon>Sar</taxon>
        <taxon>Stramenopiles</taxon>
        <taxon>Oomycota</taxon>
        <taxon>Peronosporomycetes</taxon>
        <taxon>Peronosporales</taxon>
        <taxon>Peronosporaceae</taxon>
        <taxon>Phytophthora</taxon>
    </lineage>
</organism>
<dbReference type="Proteomes" id="UP000736787">
    <property type="component" value="Unassembled WGS sequence"/>
</dbReference>
<feature type="repeat" description="NHL" evidence="2">
    <location>
        <begin position="696"/>
        <end position="750"/>
    </location>
</feature>
<dbReference type="InterPro" id="IPR011042">
    <property type="entry name" value="6-blade_b-propeller_TolB-like"/>
</dbReference>
<dbReference type="EMBL" id="RCMK01000002">
    <property type="protein sequence ID" value="KAG2955798.1"/>
    <property type="molecule type" value="Genomic_DNA"/>
</dbReference>
<sequence length="850" mass="94827">MTANANQLAERRRLRKLENQRLEEAARQRQEELRRQQEAERKHLDDERIAEEQRRLQEREEIRRKKAEEEERIANLELVERQVIAGIEKQLELVGAFWTSTLHLPGNGEERTIPICAAVITVRALEKPILGLEGDVILVGDNAAKIHGFDRKTKNLLFTSSWSDQKDDKFSLRTPLAMAVTRCGRLLVCEQECARVAVIDLRVFFQLYRTCVLANQVTGGHSCNLEASSARTVFIDGKPNLALPRGLAVDDSAGEFYASEEASNCIKVYKLPTNTVAKGVVLERSISGPRAVGLKRPTGLDLSHYHVVVCDTGNSRLAVFAKRGAFVQTIGRKGRNGGEFYDLRDVKLANVRKRAITRGVQSESDDIGITNEHFEAVVADCGNYRVQILNERGEFLRQLSLLGNLEQITFQHDQFANLRAELEREYAALRESPPILSGERMGCIYSLATLLHPTCQLYARLTSRLMEWREKRSRFHHPFALAYAPSEREIVVVDRENASVYTYNFDAAGCTWFQLPKNQLRGVCSVHSCLQLSFTFSNPEEQTKDSPKGRWLYVSDPIAHRVAVLDSSNLTLQFFIGATTYGDQELCSNGFLPGELNHPSFLALYNVDNGDICTVNASHHSVLVVSDSGNHTVSLFNARNGSFCGRVGEGFGHLEGFLNSPQGIAIWRDQFLFVCDQCNHRVQVFDLITRKFVRAFGRMGTSPGDFNFPTGLALCPALSEIPKCNFGPHRSDKIVVADTGNCRVQVLDLNGCVQLVLDSKATPFDLPLSPIGVWVQQRSGCILVSDTANRCVAIFTNRGVFLSAFGATGEADTRFVQPMGVAIVPQYPGIYLLFATDSGRCDVSSFQLQL</sequence>
<feature type="coiled-coil region" evidence="3">
    <location>
        <begin position="405"/>
        <end position="432"/>
    </location>
</feature>
<dbReference type="GO" id="GO:0061630">
    <property type="term" value="F:ubiquitin protein ligase activity"/>
    <property type="evidence" value="ECO:0007669"/>
    <property type="project" value="TreeGrafter"/>
</dbReference>
<evidence type="ECO:0000256" key="1">
    <source>
        <dbReference type="ARBA" id="ARBA00022737"/>
    </source>
</evidence>
<dbReference type="GO" id="GO:0000209">
    <property type="term" value="P:protein polyubiquitination"/>
    <property type="evidence" value="ECO:0007669"/>
    <property type="project" value="TreeGrafter"/>
</dbReference>
<dbReference type="Pfam" id="PF01436">
    <property type="entry name" value="NHL"/>
    <property type="match status" value="1"/>
</dbReference>
<dbReference type="GO" id="GO:0043161">
    <property type="term" value="P:proteasome-mediated ubiquitin-dependent protein catabolic process"/>
    <property type="evidence" value="ECO:0007669"/>
    <property type="project" value="TreeGrafter"/>
</dbReference>
<feature type="region of interest" description="Disordered" evidence="4">
    <location>
        <begin position="25"/>
        <end position="49"/>
    </location>
</feature>
<feature type="repeat" description="NHL" evidence="2">
    <location>
        <begin position="645"/>
        <end position="688"/>
    </location>
</feature>
<name>A0A8T1EQW0_9STRA</name>
<keyword evidence="3" id="KW-0175">Coiled coil</keyword>
<dbReference type="PANTHER" id="PTHR24104:SF25">
    <property type="entry name" value="PROTEIN LIN-41"/>
    <property type="match status" value="1"/>
</dbReference>
<dbReference type="SUPFAM" id="SSF101898">
    <property type="entry name" value="NHL repeat"/>
    <property type="match status" value="2"/>
</dbReference>
<dbReference type="GO" id="GO:0008270">
    <property type="term" value="F:zinc ion binding"/>
    <property type="evidence" value="ECO:0007669"/>
    <property type="project" value="UniProtKB-KW"/>
</dbReference>
<dbReference type="PROSITE" id="PS51125">
    <property type="entry name" value="NHL"/>
    <property type="match status" value="2"/>
</dbReference>
<evidence type="ECO:0000256" key="3">
    <source>
        <dbReference type="SAM" id="Coils"/>
    </source>
</evidence>
<protein>
    <recommendedName>
        <fullName evidence="7">NHL repeat protein</fullName>
    </recommendedName>
</protein>
<dbReference type="CDD" id="cd22249">
    <property type="entry name" value="UDM1_RNF168_RNF169-like"/>
    <property type="match status" value="1"/>
</dbReference>
<reference evidence="5" key="1">
    <citation type="submission" date="2018-10" db="EMBL/GenBank/DDBJ databases">
        <title>Effector identification in a new, highly contiguous assembly of the strawberry crown rot pathogen Phytophthora cactorum.</title>
        <authorList>
            <person name="Armitage A.D."/>
            <person name="Nellist C.F."/>
            <person name="Bates H."/>
            <person name="Vickerstaff R.J."/>
            <person name="Harrison R.J."/>
        </authorList>
    </citation>
    <scope>NUCLEOTIDE SEQUENCE</scope>
    <source>
        <strain evidence="5">4040</strain>
    </source>
</reference>
<evidence type="ECO:0008006" key="7">
    <source>
        <dbReference type="Google" id="ProtNLM"/>
    </source>
</evidence>
<keyword evidence="1" id="KW-0677">Repeat</keyword>
<gene>
    <name evidence="5" type="ORF">PC117_g171</name>
</gene>
<comment type="caution">
    <text evidence="5">The sequence shown here is derived from an EMBL/GenBank/DDBJ whole genome shotgun (WGS) entry which is preliminary data.</text>
</comment>
<evidence type="ECO:0000256" key="4">
    <source>
        <dbReference type="SAM" id="MobiDB-lite"/>
    </source>
</evidence>
<dbReference type="Gene3D" id="2.120.10.30">
    <property type="entry name" value="TolB, C-terminal domain"/>
    <property type="match status" value="4"/>
</dbReference>
<dbReference type="CDD" id="cd05819">
    <property type="entry name" value="NHL"/>
    <property type="match status" value="2"/>
</dbReference>
<dbReference type="AlphaFoldDB" id="A0A8T1EQW0"/>
<evidence type="ECO:0000313" key="6">
    <source>
        <dbReference type="Proteomes" id="UP000736787"/>
    </source>
</evidence>
<dbReference type="InterPro" id="IPR050952">
    <property type="entry name" value="TRIM-NHL_E3_ligases"/>
</dbReference>